<evidence type="ECO:0000256" key="1">
    <source>
        <dbReference type="SAM" id="MobiDB-lite"/>
    </source>
</evidence>
<reference evidence="2" key="1">
    <citation type="journal article" date="2022" name="bioRxiv">
        <title>Sequencing and chromosome-scale assembly of the giantPleurodeles waltlgenome.</title>
        <authorList>
            <person name="Brown T."/>
            <person name="Elewa A."/>
            <person name="Iarovenko S."/>
            <person name="Subramanian E."/>
            <person name="Araus A.J."/>
            <person name="Petzold A."/>
            <person name="Susuki M."/>
            <person name="Suzuki K.-i.T."/>
            <person name="Hayashi T."/>
            <person name="Toyoda A."/>
            <person name="Oliveira C."/>
            <person name="Osipova E."/>
            <person name="Leigh N.D."/>
            <person name="Simon A."/>
            <person name="Yun M.H."/>
        </authorList>
    </citation>
    <scope>NUCLEOTIDE SEQUENCE</scope>
    <source>
        <strain evidence="2">20211129_DDA</strain>
        <tissue evidence="2">Liver</tissue>
    </source>
</reference>
<dbReference type="EMBL" id="JANPWB010000012">
    <property type="protein sequence ID" value="KAJ1114825.1"/>
    <property type="molecule type" value="Genomic_DNA"/>
</dbReference>
<protein>
    <submittedName>
        <fullName evidence="2">Uncharacterized protein</fullName>
    </submittedName>
</protein>
<evidence type="ECO:0000313" key="2">
    <source>
        <dbReference type="EMBL" id="KAJ1114825.1"/>
    </source>
</evidence>
<dbReference type="AlphaFoldDB" id="A0AAV7NFL3"/>
<proteinExistence type="predicted"/>
<comment type="caution">
    <text evidence="2">The sequence shown here is derived from an EMBL/GenBank/DDBJ whole genome shotgun (WGS) entry which is preliminary data.</text>
</comment>
<feature type="region of interest" description="Disordered" evidence="1">
    <location>
        <begin position="67"/>
        <end position="147"/>
    </location>
</feature>
<gene>
    <name evidence="2" type="ORF">NDU88_003056</name>
</gene>
<organism evidence="2 3">
    <name type="scientific">Pleurodeles waltl</name>
    <name type="common">Iberian ribbed newt</name>
    <dbReference type="NCBI Taxonomy" id="8319"/>
    <lineage>
        <taxon>Eukaryota</taxon>
        <taxon>Metazoa</taxon>
        <taxon>Chordata</taxon>
        <taxon>Craniata</taxon>
        <taxon>Vertebrata</taxon>
        <taxon>Euteleostomi</taxon>
        <taxon>Amphibia</taxon>
        <taxon>Batrachia</taxon>
        <taxon>Caudata</taxon>
        <taxon>Salamandroidea</taxon>
        <taxon>Salamandridae</taxon>
        <taxon>Pleurodelinae</taxon>
        <taxon>Pleurodeles</taxon>
    </lineage>
</organism>
<name>A0AAV7NFL3_PLEWA</name>
<sequence>MLVNIKLTPCGGPTLPQLDPPYLGGITTPDTSDLKVIREETNPVLHPGDGRQRQRLRAVTWIQKAELNGSAARNVGAGVPNHSKTKDGEGNEEDARDTPDDGRGETSGGDLRIGTRTAGQIRGREAPNPDSGHTRARAWPIQVCGTH</sequence>
<keyword evidence="3" id="KW-1185">Reference proteome</keyword>
<accession>A0AAV7NFL3</accession>
<dbReference type="Proteomes" id="UP001066276">
    <property type="component" value="Chromosome 8"/>
</dbReference>
<evidence type="ECO:0000313" key="3">
    <source>
        <dbReference type="Proteomes" id="UP001066276"/>
    </source>
</evidence>